<sequence>MKKEELFKLKEKALANLREKIDYNKVYIDDKGNFKLKGDFYENQKRLVLKNCGIIDPSSIEDYIGLDGYKALYKAIYELDQREIIDIVKDSGLRGRGGAGFPVGRKWEAAYREDSPIKYIICNADEGDPGAFMDRSVLELDPHSVLEAMAIGAFAIGANKGFIYVRAEYPKAVKALEKAIKDAKAYNLLGENILDSDFSFDIELRLGAGAFVCGEGTALMESIEGKRGMPRNKEYRTTVKGLWGKPTVINNVESLANIGQIINKGPAWFRTFGTEKSPGTKVFALSGKVKRAGLVEVAMGTSINTIVYDIGKGIQDDKEAKAVQTGGPSGGCIPKRLFDTSCDFESLKAIGSIMGSGGMVVMDEDDCMVDVARFFLEFSVDESCGKCTPCRIGNKRLFEMLDDLTKGKADQESLDKLDELAHIVAETSLCGLGKSSPNPIISTMKYFYDEYETHIGKTKTCPAKRCLSLLNYDIGEACIGCGKCKRLCPAQAISGEVRNKHEINQDKCIKCGQCKENCPIDAICLG</sequence>
<dbReference type="FunFam" id="3.40.50.11540:FF:000001">
    <property type="entry name" value="NADH dehydrogenase [ubiquinone] flavoprotein 1, mitochondrial"/>
    <property type="match status" value="1"/>
</dbReference>
<evidence type="ECO:0000256" key="4">
    <source>
        <dbReference type="ARBA" id="ARBA00023004"/>
    </source>
</evidence>
<accession>A0A133KHD5</accession>
<dbReference type="InterPro" id="IPR011538">
    <property type="entry name" value="Nuo51_FMN-bd"/>
</dbReference>
<keyword evidence="2" id="KW-0004">4Fe-4S</keyword>
<dbReference type="SUPFAM" id="SSF140490">
    <property type="entry name" value="Nqo1C-terminal domain-like"/>
    <property type="match status" value="1"/>
</dbReference>
<dbReference type="InterPro" id="IPR037225">
    <property type="entry name" value="Nuo51_FMN-bd_sf"/>
</dbReference>
<dbReference type="Gene3D" id="3.10.20.600">
    <property type="match status" value="1"/>
</dbReference>
<dbReference type="PROSITE" id="PS00198">
    <property type="entry name" value="4FE4S_FER_1"/>
    <property type="match status" value="1"/>
</dbReference>
<dbReference type="EMBL" id="LRPM01000008">
    <property type="protein sequence ID" value="KWZ79033.1"/>
    <property type="molecule type" value="Genomic_DNA"/>
</dbReference>
<dbReference type="Pfam" id="PF10589">
    <property type="entry name" value="NADH_4Fe-4S"/>
    <property type="match status" value="1"/>
</dbReference>
<dbReference type="PROSITE" id="PS51379">
    <property type="entry name" value="4FE4S_FER_2"/>
    <property type="match status" value="2"/>
</dbReference>
<dbReference type="Proteomes" id="UP000070383">
    <property type="component" value="Unassembled WGS sequence"/>
</dbReference>
<keyword evidence="3" id="KW-0479">Metal-binding</keyword>
<dbReference type="PANTHER" id="PTHR43578">
    <property type="entry name" value="NADH-QUINONE OXIDOREDUCTASE SUBUNIT F"/>
    <property type="match status" value="1"/>
</dbReference>
<organism evidence="7 8">
    <name type="scientific">Anaerococcus tetradius</name>
    <dbReference type="NCBI Taxonomy" id="33036"/>
    <lineage>
        <taxon>Bacteria</taxon>
        <taxon>Bacillati</taxon>
        <taxon>Bacillota</taxon>
        <taxon>Tissierellia</taxon>
        <taxon>Tissierellales</taxon>
        <taxon>Peptoniphilaceae</taxon>
        <taxon>Anaerococcus</taxon>
    </lineage>
</organism>
<evidence type="ECO:0000259" key="6">
    <source>
        <dbReference type="PROSITE" id="PS51379"/>
    </source>
</evidence>
<reference evidence="8" key="1">
    <citation type="submission" date="2016-01" db="EMBL/GenBank/DDBJ databases">
        <authorList>
            <person name="Mitreva M."/>
            <person name="Pepin K.H."/>
            <person name="Mihindukulasuriya K.A."/>
            <person name="Fulton R."/>
            <person name="Fronick C."/>
            <person name="O'Laughlin M."/>
            <person name="Miner T."/>
            <person name="Herter B."/>
            <person name="Rosa B.A."/>
            <person name="Cordes M."/>
            <person name="Tomlinson C."/>
            <person name="Wollam A."/>
            <person name="Palsikar V.B."/>
            <person name="Mardis E.R."/>
            <person name="Wilson R.K."/>
        </authorList>
    </citation>
    <scope>NUCLEOTIDE SEQUENCE [LARGE SCALE GENOMIC DNA]</scope>
    <source>
        <strain evidence="8">MJR8151</strain>
    </source>
</reference>
<evidence type="ECO:0000256" key="2">
    <source>
        <dbReference type="ARBA" id="ARBA00022485"/>
    </source>
</evidence>
<keyword evidence="4" id="KW-0408">Iron</keyword>
<dbReference type="InterPro" id="IPR017900">
    <property type="entry name" value="4Fe4S_Fe_S_CS"/>
</dbReference>
<evidence type="ECO:0000256" key="3">
    <source>
        <dbReference type="ARBA" id="ARBA00022723"/>
    </source>
</evidence>
<gene>
    <name evidence="7" type="ORF">HMPREF3200_00374</name>
</gene>
<dbReference type="STRING" id="33036.HMPREF3200_00374"/>
<dbReference type="AlphaFoldDB" id="A0A133KHD5"/>
<evidence type="ECO:0000256" key="5">
    <source>
        <dbReference type="ARBA" id="ARBA00023014"/>
    </source>
</evidence>
<dbReference type="SUPFAM" id="SSF142984">
    <property type="entry name" value="Nqo1 middle domain-like"/>
    <property type="match status" value="1"/>
</dbReference>
<dbReference type="PATRIC" id="fig|33036.3.peg.375"/>
<dbReference type="InterPro" id="IPR019575">
    <property type="entry name" value="Nuop51_4Fe4S-bd"/>
</dbReference>
<dbReference type="Pfam" id="PF14697">
    <property type="entry name" value="Fer4_21"/>
    <property type="match status" value="1"/>
</dbReference>
<dbReference type="Gene3D" id="3.30.70.20">
    <property type="match status" value="1"/>
</dbReference>
<comment type="caution">
    <text evidence="7">The sequence shown here is derived from an EMBL/GenBank/DDBJ whole genome shotgun (WGS) entry which is preliminary data.</text>
</comment>
<dbReference type="GO" id="GO:0051539">
    <property type="term" value="F:4 iron, 4 sulfur cluster binding"/>
    <property type="evidence" value="ECO:0007669"/>
    <property type="project" value="UniProtKB-KW"/>
</dbReference>
<dbReference type="GO" id="GO:0010181">
    <property type="term" value="F:FMN binding"/>
    <property type="evidence" value="ECO:0007669"/>
    <property type="project" value="InterPro"/>
</dbReference>
<dbReference type="PROSITE" id="PS00645">
    <property type="entry name" value="COMPLEX1_51K_2"/>
    <property type="match status" value="1"/>
</dbReference>
<feature type="domain" description="4Fe-4S ferredoxin-type" evidence="6">
    <location>
        <begin position="499"/>
        <end position="526"/>
    </location>
</feature>
<keyword evidence="5" id="KW-0411">Iron-sulfur</keyword>
<comment type="similarity">
    <text evidence="1">Belongs to the complex I 51 kDa subunit family.</text>
</comment>
<dbReference type="SUPFAM" id="SSF142019">
    <property type="entry name" value="Nqo1 FMN-binding domain-like"/>
    <property type="match status" value="1"/>
</dbReference>
<dbReference type="SMART" id="SM00928">
    <property type="entry name" value="NADH_4Fe-4S"/>
    <property type="match status" value="1"/>
</dbReference>
<dbReference type="SUPFAM" id="SSF54862">
    <property type="entry name" value="4Fe-4S ferredoxins"/>
    <property type="match status" value="1"/>
</dbReference>
<dbReference type="Gene3D" id="1.20.1440.230">
    <property type="entry name" value="NADH-ubiquinone oxidoreductase 51kDa subunit, iron-sulphur binding domain"/>
    <property type="match status" value="1"/>
</dbReference>
<evidence type="ECO:0000313" key="8">
    <source>
        <dbReference type="Proteomes" id="UP000070383"/>
    </source>
</evidence>
<dbReference type="InterPro" id="IPR037207">
    <property type="entry name" value="Nuop51_4Fe4S-bd_sf"/>
</dbReference>
<dbReference type="PANTHER" id="PTHR43578:SF3">
    <property type="entry name" value="NADH-QUINONE OXIDOREDUCTASE SUBUNIT F"/>
    <property type="match status" value="1"/>
</dbReference>
<keyword evidence="8" id="KW-1185">Reference proteome</keyword>
<name>A0A133KHD5_9FIRM</name>
<dbReference type="InterPro" id="IPR001949">
    <property type="entry name" value="NADH-UbQ_OxRdtase_51kDa_CS"/>
</dbReference>
<dbReference type="OrthoDB" id="9761899at2"/>
<dbReference type="GO" id="GO:0046872">
    <property type="term" value="F:metal ion binding"/>
    <property type="evidence" value="ECO:0007669"/>
    <property type="project" value="UniProtKB-KW"/>
</dbReference>
<evidence type="ECO:0000313" key="7">
    <source>
        <dbReference type="EMBL" id="KWZ79033.1"/>
    </source>
</evidence>
<evidence type="ECO:0000256" key="1">
    <source>
        <dbReference type="ARBA" id="ARBA00007523"/>
    </source>
</evidence>
<dbReference type="Gene3D" id="6.10.250.1450">
    <property type="match status" value="1"/>
</dbReference>
<proteinExistence type="inferred from homology"/>
<dbReference type="Gene3D" id="3.40.50.11540">
    <property type="entry name" value="NADH-ubiquinone oxidoreductase 51kDa subunit"/>
    <property type="match status" value="1"/>
</dbReference>
<dbReference type="RefSeq" id="WP_060929012.1">
    <property type="nucleotide sequence ID" value="NZ_KQ955251.1"/>
</dbReference>
<dbReference type="InterPro" id="IPR017896">
    <property type="entry name" value="4Fe4S_Fe-S-bd"/>
</dbReference>
<dbReference type="Pfam" id="PF01512">
    <property type="entry name" value="Complex1_51K"/>
    <property type="match status" value="1"/>
</dbReference>
<dbReference type="GO" id="GO:0008137">
    <property type="term" value="F:NADH dehydrogenase (ubiquinone) activity"/>
    <property type="evidence" value="ECO:0007669"/>
    <property type="project" value="InterPro"/>
</dbReference>
<dbReference type="FunFam" id="1.20.1440.230:FF:000001">
    <property type="entry name" value="Mitochondrial NADH dehydrogenase flavoprotein 1"/>
    <property type="match status" value="1"/>
</dbReference>
<protein>
    <submittedName>
        <fullName evidence="7">Protein HymB</fullName>
    </submittedName>
</protein>
<feature type="domain" description="4Fe-4S ferredoxin-type" evidence="6">
    <location>
        <begin position="468"/>
        <end position="498"/>
    </location>
</feature>